<dbReference type="GeneID" id="90540499"/>
<evidence type="ECO:0000313" key="1">
    <source>
        <dbReference type="EMBL" id="WUR02688.1"/>
    </source>
</evidence>
<proteinExistence type="predicted"/>
<reference evidence="1" key="1">
    <citation type="journal article" date="2024" name="BMC Genomics">
        <title>Functional annotation of a divergent genome using sequence and structure-based similarity.</title>
        <authorList>
            <person name="Svedberg D."/>
            <person name="Winiger R.R."/>
            <person name="Berg A."/>
            <person name="Sharma H."/>
            <person name="Tellgren-Roth C."/>
            <person name="Debrunner-Vossbrinck B.A."/>
            <person name="Vossbrinck C.R."/>
            <person name="Barandun J."/>
        </authorList>
    </citation>
    <scope>NUCLEOTIDE SEQUENCE</scope>
    <source>
        <strain evidence="1">Illinois isolate</strain>
    </source>
</reference>
<protein>
    <submittedName>
        <fullName evidence="1">SP-containing protein</fullName>
    </submittedName>
</protein>
<keyword evidence="2" id="KW-1185">Reference proteome</keyword>
<dbReference type="RefSeq" id="XP_065328833.1">
    <property type="nucleotide sequence ID" value="XM_065472761.1"/>
</dbReference>
<gene>
    <name evidence="1" type="ORF">VNE69_02209</name>
</gene>
<evidence type="ECO:0000313" key="2">
    <source>
        <dbReference type="Proteomes" id="UP001334084"/>
    </source>
</evidence>
<sequence length="99" mass="11543">MIAMLLSLFYIQSNSVNRSNVTNLSICENVAKLSIKPCSFSTFRENFTNLQLISSEIKPSRKNYEIYTAEKEYGICSEHFFCMIKELCEKKLNELKKEK</sequence>
<dbReference type="Proteomes" id="UP001334084">
    <property type="component" value="Chromosome 2"/>
</dbReference>
<accession>A0AAX4J9R0</accession>
<name>A0AAX4J9R0_9MICR</name>
<dbReference type="KEGG" id="vnx:VNE69_02209"/>
<dbReference type="EMBL" id="CP142727">
    <property type="protein sequence ID" value="WUR02688.1"/>
    <property type="molecule type" value="Genomic_DNA"/>
</dbReference>
<organism evidence="1 2">
    <name type="scientific">Vairimorpha necatrix</name>
    <dbReference type="NCBI Taxonomy" id="6039"/>
    <lineage>
        <taxon>Eukaryota</taxon>
        <taxon>Fungi</taxon>
        <taxon>Fungi incertae sedis</taxon>
        <taxon>Microsporidia</taxon>
        <taxon>Nosematidae</taxon>
        <taxon>Vairimorpha</taxon>
    </lineage>
</organism>
<dbReference type="AlphaFoldDB" id="A0AAX4J9R0"/>